<evidence type="ECO:0000313" key="2">
    <source>
        <dbReference type="Proteomes" id="UP001437256"/>
    </source>
</evidence>
<evidence type="ECO:0000313" key="1">
    <source>
        <dbReference type="EMBL" id="KAL0063597.1"/>
    </source>
</evidence>
<accession>A0ABR2ZTF2</accession>
<sequence>MLSEISISDLRGHSAVAIAKKYTQQDSQVVDNNWECSPTVKFGRWMARAQYETLTRLLYQSDSHCLYERIFSKMISKCGCEPLLEACRLKLEKCDRTSRLEKLQSELISEILSYITEAEDLFVLGMVDSFLHYFLYCTQNDWFIWRPAQEGKQYPVLMGGMSELDWLVFLKSDECDMCYSDFEPKIVWDKQMCLGTCCAVGMRERTEEELGDSDDESEAESLSRGYSDKYIYGTGDLTFSQQHVNEIYTPEEYPELKQIGNLSTILPSWRVMVEIQGPSLPPRPPPQRLYDICYFHSDLDNLLELFSEMAESERATFLQQRRDALALMLAEERLIATV</sequence>
<comment type="caution">
    <text evidence="1">The sequence shown here is derived from an EMBL/GenBank/DDBJ whole genome shotgun (WGS) entry which is preliminary data.</text>
</comment>
<proteinExistence type="predicted"/>
<reference evidence="1 2" key="1">
    <citation type="submission" date="2024-05" db="EMBL/GenBank/DDBJ databases">
        <title>A draft genome resource for the thread blight pathogen Marasmius tenuissimus strain MS-2.</title>
        <authorList>
            <person name="Yulfo-Soto G.E."/>
            <person name="Baruah I.K."/>
            <person name="Amoako-Attah I."/>
            <person name="Bukari Y."/>
            <person name="Meinhardt L.W."/>
            <person name="Bailey B.A."/>
            <person name="Cohen S.P."/>
        </authorList>
    </citation>
    <scope>NUCLEOTIDE SEQUENCE [LARGE SCALE GENOMIC DNA]</scope>
    <source>
        <strain evidence="1 2">MS-2</strain>
    </source>
</reference>
<name>A0ABR2ZTF2_9AGAR</name>
<gene>
    <name evidence="1" type="ORF">AAF712_009518</name>
</gene>
<organism evidence="1 2">
    <name type="scientific">Marasmius tenuissimus</name>
    <dbReference type="NCBI Taxonomy" id="585030"/>
    <lineage>
        <taxon>Eukaryota</taxon>
        <taxon>Fungi</taxon>
        <taxon>Dikarya</taxon>
        <taxon>Basidiomycota</taxon>
        <taxon>Agaricomycotina</taxon>
        <taxon>Agaricomycetes</taxon>
        <taxon>Agaricomycetidae</taxon>
        <taxon>Agaricales</taxon>
        <taxon>Marasmiineae</taxon>
        <taxon>Marasmiaceae</taxon>
        <taxon>Marasmius</taxon>
    </lineage>
</organism>
<protein>
    <submittedName>
        <fullName evidence="1">Uncharacterized protein</fullName>
    </submittedName>
</protein>
<keyword evidence="2" id="KW-1185">Reference proteome</keyword>
<dbReference type="Proteomes" id="UP001437256">
    <property type="component" value="Unassembled WGS sequence"/>
</dbReference>
<dbReference type="EMBL" id="JBBXMP010000078">
    <property type="protein sequence ID" value="KAL0063597.1"/>
    <property type="molecule type" value="Genomic_DNA"/>
</dbReference>